<accession>A0A061FGY9</accession>
<keyword evidence="2" id="KW-1185">Reference proteome</keyword>
<dbReference type="EMBL" id="CM001886">
    <property type="protein sequence ID" value="EOY16610.1"/>
    <property type="molecule type" value="Genomic_DNA"/>
</dbReference>
<evidence type="ECO:0000313" key="1">
    <source>
        <dbReference type="EMBL" id="EOY16610.1"/>
    </source>
</evidence>
<dbReference type="Proteomes" id="UP000026915">
    <property type="component" value="Chromosome 8"/>
</dbReference>
<gene>
    <name evidence="1" type="ORF">TCM_035432</name>
</gene>
<evidence type="ECO:0000313" key="2">
    <source>
        <dbReference type="Proteomes" id="UP000026915"/>
    </source>
</evidence>
<sequence length="75" mass="8468">MQKMHKEDKLFNFLMDDNYRTVHSQILNIEPLPCIGSAYAIVAQEEKQGAIATTQVEMPEVATLMTKNQTVSGIR</sequence>
<dbReference type="Gramene" id="EOY16610">
    <property type="protein sequence ID" value="EOY16610"/>
    <property type="gene ID" value="TCM_035432"/>
</dbReference>
<dbReference type="AlphaFoldDB" id="A0A061FGY9"/>
<dbReference type="HOGENOM" id="CLU_2676099_0_0_1"/>
<dbReference type="InParanoid" id="A0A061FGY9"/>
<reference evidence="1 2" key="1">
    <citation type="journal article" date="2013" name="Genome Biol.">
        <title>The genome sequence of the most widely cultivated cacao type and its use to identify candidate genes regulating pod color.</title>
        <authorList>
            <person name="Motamayor J.C."/>
            <person name="Mockaitis K."/>
            <person name="Schmutz J."/>
            <person name="Haiminen N."/>
            <person name="Iii D.L."/>
            <person name="Cornejo O."/>
            <person name="Findley S.D."/>
            <person name="Zheng P."/>
            <person name="Utro F."/>
            <person name="Royaert S."/>
            <person name="Saski C."/>
            <person name="Jenkins J."/>
            <person name="Podicheti R."/>
            <person name="Zhao M."/>
            <person name="Scheffler B.E."/>
            <person name="Stack J.C."/>
            <person name="Feltus F.A."/>
            <person name="Mustiga G.M."/>
            <person name="Amores F."/>
            <person name="Phillips W."/>
            <person name="Marelli J.P."/>
            <person name="May G.D."/>
            <person name="Shapiro H."/>
            <person name="Ma J."/>
            <person name="Bustamante C.D."/>
            <person name="Schnell R.J."/>
            <person name="Main D."/>
            <person name="Gilbert D."/>
            <person name="Parida L."/>
            <person name="Kuhn D.N."/>
        </authorList>
    </citation>
    <scope>NUCLEOTIDE SEQUENCE [LARGE SCALE GENOMIC DNA]</scope>
    <source>
        <strain evidence="2">cv. Matina 1-6</strain>
    </source>
</reference>
<protein>
    <submittedName>
        <fullName evidence="1">Uncharacterized protein</fullName>
    </submittedName>
</protein>
<organism evidence="1 2">
    <name type="scientific">Theobroma cacao</name>
    <name type="common">Cacao</name>
    <name type="synonym">Cocoa</name>
    <dbReference type="NCBI Taxonomy" id="3641"/>
    <lineage>
        <taxon>Eukaryota</taxon>
        <taxon>Viridiplantae</taxon>
        <taxon>Streptophyta</taxon>
        <taxon>Embryophyta</taxon>
        <taxon>Tracheophyta</taxon>
        <taxon>Spermatophyta</taxon>
        <taxon>Magnoliopsida</taxon>
        <taxon>eudicotyledons</taxon>
        <taxon>Gunneridae</taxon>
        <taxon>Pentapetalae</taxon>
        <taxon>rosids</taxon>
        <taxon>malvids</taxon>
        <taxon>Malvales</taxon>
        <taxon>Malvaceae</taxon>
        <taxon>Byttnerioideae</taxon>
        <taxon>Theobroma</taxon>
    </lineage>
</organism>
<proteinExistence type="predicted"/>
<name>A0A061FGY9_THECC</name>